<dbReference type="Proteomes" id="UP001271789">
    <property type="component" value="Unassembled WGS sequence"/>
</dbReference>
<comment type="caution">
    <text evidence="1">The sequence shown here is derived from an EMBL/GenBank/DDBJ whole genome shotgun (WGS) entry which is preliminary data.</text>
</comment>
<keyword evidence="2" id="KW-1185">Reference proteome</keyword>
<gene>
    <name evidence="1" type="ORF">MsAg5_01280</name>
</gene>
<dbReference type="EMBL" id="JAWDKD010000003">
    <property type="protein sequence ID" value="MDV0446298.1"/>
    <property type="molecule type" value="Genomic_DNA"/>
</dbReference>
<dbReference type="AlphaFoldDB" id="A0AAE4MJI4"/>
<sequence>MDKNSKLIAIVLLCAFVLVLLAGIYLEFHGWTVTEKERVCDANEQEKMMLYTWSEGSQVFDRQAHSDNTISFYGAFPVFEQDPIYVNEPDVAFRSMILEDAADWWTSIQNVTKALKEDPDLAVLLEKNNGYVFNHTSYIRGFITIRVNPETTTEDLGKMVQIIETHAQEEGLSNVPIVFVQKTGTPLITDEKICFTNEYEKHYTLSSYFGFDTNKSQEIPTYYTNATYVINVSDPKELAGSADYVFVGKVDKIAGTEYKFPVMIEVEENGKIKEVEVGDPYTNYYITVVENIKGELVQNQSIPVLKEGGITKDRKYYILPEDDFLPEEGKIYIFYAYAQPDGSLLITGPNSNVEIKTDSVKSENIEKTSEYQETLKAFENQKIQERERFVSTYDVREN</sequence>
<name>A0AAE4MJI4_9EURY</name>
<accession>A0AAE4MJI4</accession>
<proteinExistence type="predicted"/>
<reference evidence="1" key="1">
    <citation type="submission" date="2023-06" db="EMBL/GenBank/DDBJ databases">
        <title>Genome sequence of Methanosarcinaceae archaeon Ag5.</title>
        <authorList>
            <person name="Protasov E."/>
            <person name="Platt K."/>
            <person name="Poehlein A."/>
            <person name="Daniel R."/>
            <person name="Brune A."/>
        </authorList>
    </citation>
    <scope>NUCLEOTIDE SEQUENCE</scope>
    <source>
        <strain evidence="1">Ag5</strain>
    </source>
</reference>
<protein>
    <submittedName>
        <fullName evidence="1">Uncharacterized protein</fullName>
    </submittedName>
</protein>
<organism evidence="1 2">
    <name type="scientific">Methanolapillus africanus</name>
    <dbReference type="NCBI Taxonomy" id="3028297"/>
    <lineage>
        <taxon>Archaea</taxon>
        <taxon>Methanobacteriati</taxon>
        <taxon>Methanobacteriota</taxon>
        <taxon>Stenosarchaea group</taxon>
        <taxon>Methanomicrobia</taxon>
        <taxon>Methanosarcinales</taxon>
        <taxon>Methanosarcinaceae</taxon>
        <taxon>Methanolapillus</taxon>
    </lineage>
</organism>
<evidence type="ECO:0000313" key="2">
    <source>
        <dbReference type="Proteomes" id="UP001271789"/>
    </source>
</evidence>
<evidence type="ECO:0000313" key="1">
    <source>
        <dbReference type="EMBL" id="MDV0446298.1"/>
    </source>
</evidence>